<feature type="transmembrane region" description="Helical" evidence="1">
    <location>
        <begin position="469"/>
        <end position="488"/>
    </location>
</feature>
<accession>X6LZ82</accession>
<evidence type="ECO:0000313" key="2">
    <source>
        <dbReference type="EMBL" id="ETO06447.1"/>
    </source>
</evidence>
<keyword evidence="1" id="KW-0472">Membrane</keyword>
<feature type="transmembrane region" description="Helical" evidence="1">
    <location>
        <begin position="302"/>
        <end position="322"/>
    </location>
</feature>
<reference evidence="2 3" key="1">
    <citation type="journal article" date="2013" name="Curr. Biol.">
        <title>The Genome of the Foraminiferan Reticulomyxa filosa.</title>
        <authorList>
            <person name="Glockner G."/>
            <person name="Hulsmann N."/>
            <person name="Schleicher M."/>
            <person name="Noegel A.A."/>
            <person name="Eichinger L."/>
            <person name="Gallinger C."/>
            <person name="Pawlowski J."/>
            <person name="Sierra R."/>
            <person name="Euteneuer U."/>
            <person name="Pillet L."/>
            <person name="Moustafa A."/>
            <person name="Platzer M."/>
            <person name="Groth M."/>
            <person name="Szafranski K."/>
            <person name="Schliwa M."/>
        </authorList>
    </citation>
    <scope>NUCLEOTIDE SEQUENCE [LARGE SCALE GENOMIC DNA]</scope>
</reference>
<name>X6LZ82_RETFI</name>
<sequence length="620" mass="70985">MQAFMWSRFGVVVGGKQCMYNGAEVSCDLCLKKLTPGSTVWHCPKAKNSYVHQSGYDLCSSCADQQLKWDELNGLSKIERDEQFPIRVTLQFYQSTSNGVVDADIMSNIAAMLQSSQKQADFVGSLVTQTDKNRPTEWVEEKSSDKYVVVKKLLRDTFSEEWKNYFTIFEKEKFDDSVLNAIEKKEDLTDVLTKAGDRIKFFKALQTWKQNNTNFNLDHFFHKFLLLFDAKHVFLPCKLNLKDYFFIYKQLRIVRKMVSQKYSIQLLEKALSNEKTKSPQDKKSDDKCCQEHPFCRTLCHCGAGMLCCIIILIVIAFIYIMIMGSKKLDPTHFSVGSLHALMPLDSSKNASQFQLEDVSSQFQRSVAGMGNCGKDAVNVTFQNAYSKRRARNRRMALAGRADASSKYNLYANTTFHISQNQNVSLQTLYNNILNDTRQQTYLIRDFGHNCTVKSVGDFIVSSSFIYKNFLNLFCFPPFTFLFFPLFFFPPPGLHCLIILILKKNCTLGYGALCYVKVKGQKQTIKTFLQSGQVEHDATAAVEDMGKQISLVNSIAFTQVWYVDSNSYMGWSMTVDQTISNSFSLSEVLCQIYHYTQSQINSITHYVRNVMTLEQSTFSCW</sequence>
<protein>
    <submittedName>
        <fullName evidence="2">Uncharacterized protein</fullName>
    </submittedName>
</protein>
<evidence type="ECO:0000256" key="1">
    <source>
        <dbReference type="SAM" id="Phobius"/>
    </source>
</evidence>
<keyword evidence="3" id="KW-1185">Reference proteome</keyword>
<dbReference type="Proteomes" id="UP000023152">
    <property type="component" value="Unassembled WGS sequence"/>
</dbReference>
<organism evidence="2 3">
    <name type="scientific">Reticulomyxa filosa</name>
    <dbReference type="NCBI Taxonomy" id="46433"/>
    <lineage>
        <taxon>Eukaryota</taxon>
        <taxon>Sar</taxon>
        <taxon>Rhizaria</taxon>
        <taxon>Retaria</taxon>
        <taxon>Foraminifera</taxon>
        <taxon>Monothalamids</taxon>
        <taxon>Reticulomyxidae</taxon>
        <taxon>Reticulomyxa</taxon>
    </lineage>
</organism>
<comment type="caution">
    <text evidence="2">The sequence shown here is derived from an EMBL/GenBank/DDBJ whole genome shotgun (WGS) entry which is preliminary data.</text>
</comment>
<gene>
    <name evidence="2" type="ORF">RFI_30946</name>
</gene>
<dbReference type="EMBL" id="ASPP01027134">
    <property type="protein sequence ID" value="ETO06447.1"/>
    <property type="molecule type" value="Genomic_DNA"/>
</dbReference>
<dbReference type="AlphaFoldDB" id="X6LZ82"/>
<evidence type="ECO:0000313" key="3">
    <source>
        <dbReference type="Proteomes" id="UP000023152"/>
    </source>
</evidence>
<keyword evidence="1" id="KW-1133">Transmembrane helix</keyword>
<proteinExistence type="predicted"/>
<keyword evidence="1" id="KW-0812">Transmembrane</keyword>